<dbReference type="Proteomes" id="UP000271468">
    <property type="component" value="Unassembled WGS sequence"/>
</dbReference>
<name>A0A3M3JPL5_9PSED</name>
<feature type="domain" description="Type II secretion system protein GspF" evidence="9">
    <location>
        <begin position="90"/>
        <end position="212"/>
    </location>
</feature>
<evidence type="ECO:0000313" key="10">
    <source>
        <dbReference type="EMBL" id="RMN12587.1"/>
    </source>
</evidence>
<dbReference type="GO" id="GO:0015627">
    <property type="term" value="C:type II protein secretion system complex"/>
    <property type="evidence" value="ECO:0007669"/>
    <property type="project" value="InterPro"/>
</dbReference>
<comment type="subcellular location">
    <subcellularLocation>
        <location evidence="1">Cell inner membrane</location>
        <topology evidence="1">Multi-pass membrane protein</topology>
    </subcellularLocation>
</comment>
<dbReference type="GO" id="GO:0005886">
    <property type="term" value="C:plasma membrane"/>
    <property type="evidence" value="ECO:0007669"/>
    <property type="project" value="UniProtKB-SubCell"/>
</dbReference>
<feature type="transmembrane region" description="Helical" evidence="8">
    <location>
        <begin position="188"/>
        <end position="211"/>
    </location>
</feature>
<evidence type="ECO:0000313" key="11">
    <source>
        <dbReference type="Proteomes" id="UP000271468"/>
    </source>
</evidence>
<keyword evidence="6 8" id="KW-1133">Transmembrane helix</keyword>
<feature type="domain" description="Type II secretion system protein GspF" evidence="9">
    <location>
        <begin position="292"/>
        <end position="414"/>
    </location>
</feature>
<dbReference type="InterPro" id="IPR018076">
    <property type="entry name" value="T2SS_GspF_dom"/>
</dbReference>
<dbReference type="GO" id="GO:0015628">
    <property type="term" value="P:protein secretion by the type II secretion system"/>
    <property type="evidence" value="ECO:0007669"/>
    <property type="project" value="InterPro"/>
</dbReference>
<dbReference type="FunFam" id="1.20.81.30:FF:000001">
    <property type="entry name" value="Type II secretion system protein F"/>
    <property type="match status" value="2"/>
</dbReference>
<organism evidence="10 11">
    <name type="scientific">Pseudomonas syringae pv. coriandricola</name>
    <dbReference type="NCBI Taxonomy" id="264453"/>
    <lineage>
        <taxon>Bacteria</taxon>
        <taxon>Pseudomonadati</taxon>
        <taxon>Pseudomonadota</taxon>
        <taxon>Gammaproteobacteria</taxon>
        <taxon>Pseudomonadales</taxon>
        <taxon>Pseudomonadaceae</taxon>
        <taxon>Pseudomonas</taxon>
    </lineage>
</organism>
<comment type="caution">
    <text evidence="10">The sequence shown here is derived from an EMBL/GenBank/DDBJ whole genome shotgun (WGS) entry which is preliminary data.</text>
</comment>
<dbReference type="AlphaFoldDB" id="A0A3M3JPL5"/>
<keyword evidence="4" id="KW-0997">Cell inner membrane</keyword>
<protein>
    <submittedName>
        <fullName evidence="10">Proteinral secretion pathway protein F</fullName>
    </submittedName>
</protein>
<evidence type="ECO:0000256" key="3">
    <source>
        <dbReference type="ARBA" id="ARBA00022475"/>
    </source>
</evidence>
<dbReference type="Gene3D" id="1.20.81.30">
    <property type="entry name" value="Type II secretion system (T2SS), domain F"/>
    <property type="match status" value="2"/>
</dbReference>
<evidence type="ECO:0000259" key="9">
    <source>
        <dbReference type="Pfam" id="PF00482"/>
    </source>
</evidence>
<proteinExistence type="inferred from homology"/>
<dbReference type="NCBIfam" id="TIGR02120">
    <property type="entry name" value="GspF"/>
    <property type="match status" value="1"/>
</dbReference>
<evidence type="ECO:0000256" key="7">
    <source>
        <dbReference type="ARBA" id="ARBA00023136"/>
    </source>
</evidence>
<accession>A0A3M3JPL5</accession>
<evidence type="ECO:0000256" key="6">
    <source>
        <dbReference type="ARBA" id="ARBA00022989"/>
    </source>
</evidence>
<sequence>MGARWCDCAGRNHPCHPGRLMIRFRYEAADALGKLETGHVEADSQGAALASLRSRGLTALHIQPDGPASGSRSQSLFSTRLSDSDLASVTRQMASLLGAGLPLDEALSATVEQAERKHIIQTLGEVRTDVRSGMRLAEALAARPRDFPDIYRALIAAGEESGDLAQVMERLADYIEERNMLRGKILTAFIYPCVVGLVSIAIVIFLLSYVVPQVVSAFSQARQDLPGLTLAMLAASDFIRAWGVMCLGGVVAMAWGWRIYLRNPLARLAWHSRVLRLPLVGRFVLGLNTARFASTLAILGGAGVPLLRALEAARQTLSNDRLSQSVSAATAKVREGVNLAAALRVEKVFPPLLIHLIASGEKTGALPPMLERAAQTLSRDIERRAMGMTALLEPLMIVIMGGVVLVIVMAVLLPIIEINQLVS</sequence>
<keyword evidence="7 8" id="KW-0472">Membrane</keyword>
<evidence type="ECO:0000256" key="5">
    <source>
        <dbReference type="ARBA" id="ARBA00022692"/>
    </source>
</evidence>
<feature type="transmembrane region" description="Helical" evidence="8">
    <location>
        <begin position="391"/>
        <end position="416"/>
    </location>
</feature>
<dbReference type="Pfam" id="PF00482">
    <property type="entry name" value="T2SSF"/>
    <property type="match status" value="2"/>
</dbReference>
<feature type="transmembrane region" description="Helical" evidence="8">
    <location>
        <begin position="231"/>
        <end position="257"/>
    </location>
</feature>
<dbReference type="PANTHER" id="PTHR30012:SF0">
    <property type="entry name" value="TYPE II SECRETION SYSTEM PROTEIN F-RELATED"/>
    <property type="match status" value="1"/>
</dbReference>
<evidence type="ECO:0000256" key="8">
    <source>
        <dbReference type="SAM" id="Phobius"/>
    </source>
</evidence>
<dbReference type="PANTHER" id="PTHR30012">
    <property type="entry name" value="GENERAL SECRETION PATHWAY PROTEIN"/>
    <property type="match status" value="1"/>
</dbReference>
<evidence type="ECO:0000256" key="2">
    <source>
        <dbReference type="ARBA" id="ARBA00005745"/>
    </source>
</evidence>
<dbReference type="InterPro" id="IPR003004">
    <property type="entry name" value="GspF/PilC"/>
</dbReference>
<reference evidence="10 11" key="1">
    <citation type="submission" date="2018-08" db="EMBL/GenBank/DDBJ databases">
        <title>Recombination of ecologically and evolutionarily significant loci maintains genetic cohesion in the Pseudomonas syringae species complex.</title>
        <authorList>
            <person name="Dillon M."/>
            <person name="Thakur S."/>
            <person name="Almeida R.N.D."/>
            <person name="Weir B.S."/>
            <person name="Guttman D.S."/>
        </authorList>
    </citation>
    <scope>NUCLEOTIDE SEQUENCE [LARGE SCALE GENOMIC DNA]</scope>
    <source>
        <strain evidence="10 11">ICMP 12341</strain>
    </source>
</reference>
<dbReference type="EMBL" id="RBOV01000135">
    <property type="protein sequence ID" value="RMN12587.1"/>
    <property type="molecule type" value="Genomic_DNA"/>
</dbReference>
<keyword evidence="3" id="KW-1003">Cell membrane</keyword>
<comment type="similarity">
    <text evidence="2">Belongs to the GSP F family.</text>
</comment>
<dbReference type="InterPro" id="IPR042094">
    <property type="entry name" value="T2SS_GspF_sf"/>
</dbReference>
<evidence type="ECO:0000256" key="4">
    <source>
        <dbReference type="ARBA" id="ARBA00022519"/>
    </source>
</evidence>
<dbReference type="PRINTS" id="PR00812">
    <property type="entry name" value="BCTERIALGSPF"/>
</dbReference>
<evidence type="ECO:0000256" key="1">
    <source>
        <dbReference type="ARBA" id="ARBA00004429"/>
    </source>
</evidence>
<keyword evidence="5 8" id="KW-0812">Transmembrane</keyword>
<dbReference type="InterPro" id="IPR011850">
    <property type="entry name" value="T2SS_GspF"/>
</dbReference>
<gene>
    <name evidence="10" type="ORF">ALQ65_04360</name>
</gene>